<evidence type="ECO:0000313" key="1">
    <source>
        <dbReference type="EMBL" id="KAK3227712.1"/>
    </source>
</evidence>
<dbReference type="EMBL" id="JANJYJ010000002">
    <property type="protein sequence ID" value="KAK3227712.1"/>
    <property type="molecule type" value="Genomic_DNA"/>
</dbReference>
<proteinExistence type="predicted"/>
<sequence>MACPIILQATPIAEYYPAPFGDSYETDASIFCLCPAFDAISPYQEETDASIFCLCPAFDAISPSQEAAAYEGQQQLMPFNGYGNWLSDHGPCYGRSWGDSFFSYSYDSDINGSSGGTMVKTEDDHQMQAQYESDFSYQEDDENQPTFDYNACYDSCIAYIESEQEEVRPAYRYGLDEVRFCEGMFGYWPCMFREVQQAYVEQ</sequence>
<protein>
    <submittedName>
        <fullName evidence="1">Uncharacterized protein</fullName>
    </submittedName>
</protein>
<keyword evidence="2" id="KW-1185">Reference proteome</keyword>
<accession>A0AAE0B1P1</accession>
<evidence type="ECO:0000313" key="2">
    <source>
        <dbReference type="Proteomes" id="UP001281410"/>
    </source>
</evidence>
<reference evidence="1" key="1">
    <citation type="journal article" date="2023" name="Plant J.">
        <title>Genome sequences and population genomics provide insights into the demographic history, inbreeding, and mutation load of two 'living fossil' tree species of Dipteronia.</title>
        <authorList>
            <person name="Feng Y."/>
            <person name="Comes H.P."/>
            <person name="Chen J."/>
            <person name="Zhu S."/>
            <person name="Lu R."/>
            <person name="Zhang X."/>
            <person name="Li P."/>
            <person name="Qiu J."/>
            <person name="Olsen K.M."/>
            <person name="Qiu Y."/>
        </authorList>
    </citation>
    <scope>NUCLEOTIDE SEQUENCE</scope>
    <source>
        <strain evidence="1">NBL</strain>
    </source>
</reference>
<dbReference type="Proteomes" id="UP001281410">
    <property type="component" value="Unassembled WGS sequence"/>
</dbReference>
<name>A0AAE0B1P1_9ROSI</name>
<gene>
    <name evidence="1" type="ORF">Dsin_007574</name>
</gene>
<dbReference type="AlphaFoldDB" id="A0AAE0B1P1"/>
<comment type="caution">
    <text evidence="1">The sequence shown here is derived from an EMBL/GenBank/DDBJ whole genome shotgun (WGS) entry which is preliminary data.</text>
</comment>
<organism evidence="1 2">
    <name type="scientific">Dipteronia sinensis</name>
    <dbReference type="NCBI Taxonomy" id="43782"/>
    <lineage>
        <taxon>Eukaryota</taxon>
        <taxon>Viridiplantae</taxon>
        <taxon>Streptophyta</taxon>
        <taxon>Embryophyta</taxon>
        <taxon>Tracheophyta</taxon>
        <taxon>Spermatophyta</taxon>
        <taxon>Magnoliopsida</taxon>
        <taxon>eudicotyledons</taxon>
        <taxon>Gunneridae</taxon>
        <taxon>Pentapetalae</taxon>
        <taxon>rosids</taxon>
        <taxon>malvids</taxon>
        <taxon>Sapindales</taxon>
        <taxon>Sapindaceae</taxon>
        <taxon>Hippocastanoideae</taxon>
        <taxon>Acereae</taxon>
        <taxon>Dipteronia</taxon>
    </lineage>
</organism>